<comment type="caution">
    <text evidence="3">The sequence shown here is derived from an EMBL/GenBank/DDBJ whole genome shotgun (WGS) entry which is preliminary data.</text>
</comment>
<proteinExistence type="inferred from homology"/>
<dbReference type="InterPro" id="IPR043129">
    <property type="entry name" value="ATPase_NBD"/>
</dbReference>
<evidence type="ECO:0000313" key="3">
    <source>
        <dbReference type="EMBL" id="GIL40602.1"/>
    </source>
</evidence>
<feature type="region of interest" description="Disordered" evidence="2">
    <location>
        <begin position="354"/>
        <end position="376"/>
    </location>
</feature>
<dbReference type="GO" id="GO:0005524">
    <property type="term" value="F:ATP binding"/>
    <property type="evidence" value="ECO:0007669"/>
    <property type="project" value="InterPro"/>
</dbReference>
<dbReference type="PANTHER" id="PTHR18964:SF149">
    <property type="entry name" value="BIFUNCTIONAL UDP-N-ACETYLGLUCOSAMINE 2-EPIMERASE_N-ACETYLMANNOSAMINE KINASE"/>
    <property type="match status" value="1"/>
</dbReference>
<accession>A0A8S8XF27</accession>
<dbReference type="GO" id="GO:0016773">
    <property type="term" value="F:phosphotransferase activity, alcohol group as acceptor"/>
    <property type="evidence" value="ECO:0007669"/>
    <property type="project" value="InterPro"/>
</dbReference>
<dbReference type="GO" id="GO:0005975">
    <property type="term" value="P:carbohydrate metabolic process"/>
    <property type="evidence" value="ECO:0007669"/>
    <property type="project" value="InterPro"/>
</dbReference>
<dbReference type="PANTHER" id="PTHR18964">
    <property type="entry name" value="ROK (REPRESSOR, ORF, KINASE) FAMILY"/>
    <property type="match status" value="1"/>
</dbReference>
<comment type="similarity">
    <text evidence="1">Belongs to the ROK (NagC/XylR) family.</text>
</comment>
<dbReference type="Gene3D" id="3.30.420.40">
    <property type="match status" value="1"/>
</dbReference>
<keyword evidence="4" id="KW-1185">Reference proteome</keyword>
<organism evidence="3 4">
    <name type="scientific">Roseiterribacter gracilis</name>
    <dbReference type="NCBI Taxonomy" id="2812848"/>
    <lineage>
        <taxon>Bacteria</taxon>
        <taxon>Pseudomonadati</taxon>
        <taxon>Pseudomonadota</taxon>
        <taxon>Alphaproteobacteria</taxon>
        <taxon>Rhodospirillales</taxon>
        <taxon>Roseiterribacteraceae</taxon>
        <taxon>Roseiterribacter</taxon>
    </lineage>
</organism>
<reference evidence="3" key="1">
    <citation type="submission" date="2021-02" db="EMBL/GenBank/DDBJ databases">
        <title>Genome sequence of Rhodospirillales sp. strain TMPK1 isolated from soil.</title>
        <authorList>
            <person name="Nakai R."/>
            <person name="Kusada H."/>
            <person name="Tamaki H."/>
        </authorList>
    </citation>
    <scope>NUCLEOTIDE SEQUENCE</scope>
    <source>
        <strain evidence="3">TMPK1</strain>
    </source>
</reference>
<dbReference type="CDD" id="cd23763">
    <property type="entry name" value="ASKHA_ATPase_ROK"/>
    <property type="match status" value="1"/>
</dbReference>
<dbReference type="SUPFAM" id="SSF53067">
    <property type="entry name" value="Actin-like ATPase domain"/>
    <property type="match status" value="1"/>
</dbReference>
<protein>
    <submittedName>
        <fullName evidence="3">Glucokinase</fullName>
    </submittedName>
</protein>
<dbReference type="RefSeq" id="WP_420243732.1">
    <property type="nucleotide sequence ID" value="NZ_BOPV01000001.1"/>
</dbReference>
<dbReference type="InterPro" id="IPR000600">
    <property type="entry name" value="ROK"/>
</dbReference>
<dbReference type="AlphaFoldDB" id="A0A8S8XF27"/>
<name>A0A8S8XF27_9PROT</name>
<sequence length="376" mass="40764">MSETSEVDAPPIAGHGAAHLPSVTVDAYNAELRDSEGFIGDRASNRAFRTLLEEWRERLRKHGDDPLGDTPSDEISKKKLDKLLAEGSGEEAALVQSAIEEFAQELAAIVRRFLRLKAWRDTERVVVGGGLRDSRVGELAIGRTSLLLKADGHAIELVPIRHHPDDAGLLGCLHLAPAWMFKGHDSILAVDIGGSNVRVGLVTLGGKRHENADVHARELWRHADEEKEPKRDEAIDQIAAMVELMIARAAKDGLKLAPFVGVGCPGIIEADGSIDRGGQNLPGGNWESSKFNLPRELRDRLPKIDGHVPTVLLHNDAVVQGLSEVPFQRDVARWGVLTIGTGLGNARFTNHAADDDAKASRDNDAKASKDADVKET</sequence>
<evidence type="ECO:0000256" key="2">
    <source>
        <dbReference type="SAM" id="MobiDB-lite"/>
    </source>
</evidence>
<evidence type="ECO:0000313" key="4">
    <source>
        <dbReference type="Proteomes" id="UP000681075"/>
    </source>
</evidence>
<evidence type="ECO:0000256" key="1">
    <source>
        <dbReference type="ARBA" id="ARBA00006479"/>
    </source>
</evidence>
<dbReference type="Proteomes" id="UP000681075">
    <property type="component" value="Unassembled WGS sequence"/>
</dbReference>
<gene>
    <name evidence="3" type="ORF">TMPK1_28390</name>
</gene>
<dbReference type="EMBL" id="BOPV01000001">
    <property type="protein sequence ID" value="GIL40602.1"/>
    <property type="molecule type" value="Genomic_DNA"/>
</dbReference>